<name>X1BPE8_9ZZZZ</name>
<feature type="transmembrane region" description="Helical" evidence="1">
    <location>
        <begin position="7"/>
        <end position="27"/>
    </location>
</feature>
<keyword evidence="1" id="KW-0472">Membrane</keyword>
<organism evidence="2">
    <name type="scientific">marine sediment metagenome</name>
    <dbReference type="NCBI Taxonomy" id="412755"/>
    <lineage>
        <taxon>unclassified sequences</taxon>
        <taxon>metagenomes</taxon>
        <taxon>ecological metagenomes</taxon>
    </lineage>
</organism>
<dbReference type="EMBL" id="BART01019915">
    <property type="protein sequence ID" value="GAG97794.1"/>
    <property type="molecule type" value="Genomic_DNA"/>
</dbReference>
<protein>
    <submittedName>
        <fullName evidence="2">Uncharacterized protein</fullName>
    </submittedName>
</protein>
<comment type="caution">
    <text evidence="2">The sequence shown here is derived from an EMBL/GenBank/DDBJ whole genome shotgun (WGS) entry which is preliminary data.</text>
</comment>
<keyword evidence="1" id="KW-1133">Transmembrane helix</keyword>
<keyword evidence="1" id="KW-0812">Transmembrane</keyword>
<sequence>MKKTTIEAIIGVFAGILLIWSIGVITATNTAQYMYGANVGFITGITIIVCLRNRENAKKNAKKTSDSTL</sequence>
<feature type="transmembrane region" description="Helical" evidence="1">
    <location>
        <begin position="33"/>
        <end position="51"/>
    </location>
</feature>
<accession>X1BPE8</accession>
<reference evidence="2" key="1">
    <citation type="journal article" date="2014" name="Front. Microbiol.">
        <title>High frequency of phylogenetically diverse reductive dehalogenase-homologous genes in deep subseafloor sedimentary metagenomes.</title>
        <authorList>
            <person name="Kawai M."/>
            <person name="Futagami T."/>
            <person name="Toyoda A."/>
            <person name="Takaki Y."/>
            <person name="Nishi S."/>
            <person name="Hori S."/>
            <person name="Arai W."/>
            <person name="Tsubouchi T."/>
            <person name="Morono Y."/>
            <person name="Uchiyama I."/>
            <person name="Ito T."/>
            <person name="Fujiyama A."/>
            <person name="Inagaki F."/>
            <person name="Takami H."/>
        </authorList>
    </citation>
    <scope>NUCLEOTIDE SEQUENCE</scope>
    <source>
        <strain evidence="2">Expedition CK06-06</strain>
    </source>
</reference>
<gene>
    <name evidence="2" type="ORF">S01H4_37125</name>
</gene>
<evidence type="ECO:0000313" key="2">
    <source>
        <dbReference type="EMBL" id="GAG97794.1"/>
    </source>
</evidence>
<evidence type="ECO:0000256" key="1">
    <source>
        <dbReference type="SAM" id="Phobius"/>
    </source>
</evidence>
<dbReference type="AlphaFoldDB" id="X1BPE8"/>
<proteinExistence type="predicted"/>